<sequence length="894" mass="97659">MSGGPPQHTVTYSRKRRQHPSDFSQKRSRQSPQDEKAANVIPLNDSSTPSLSTYLPSPRASKSERTASSFPRTNPTRGQSRTPTRPSSPATSAVSTPSSRSQTNRAFVAPVKSAASLPAPSPLTPLSATPLKRTSTHPMDTPTKSKHSLDPLSELLDFSPSGSRRVDSRSLQPKPSKPIAKRMLGRTRTELLMADEFSADTSLDSLASRSSSVSIGFPLSPQPSHMVDQTATDLPASQSLTPEEQLQCSNPGPSTGHIQRSGLRTYAGRSRSFLVELPTDSNPDSGVDADDLGFEVRESYKDLRQRWGVDNSEDDPHLVTSLRSSPEPENTRKGKGKGKAKVRPKAVLAPNMMNDLKSITELRSKGESRRFMDEIGYLFEGMGRDVGIGVRRGSALEIVTKLCDADFARRAKATDFRSRAWDVLRASGAGEGDKVLDAILVIFATLVAQSSNEVTELTQKADFVPILWDILASLSETDWLELVGSDANEGELKKAGIGNAEKLILIALRNVIVNKSGLVLDEERPSLRRLLSQALASLPPSVHQPSHLVVLHSALLAGLSPLIPRLSGYASGLPLLPDSFEFTRLPGVPQFDHISNCLEILDSFLLGRWATVEEQPQLSHVVINGIGQEDLAERLATLCSVCNIILRNREFIDIIQIASRCLESALRVLINVSHENTTWCELLLHQKLMIPAISSVIATSLHSPHDVIEIDESGEPGAQAFDRLCLALGLLTNLVQVDEKSKDLCRETKLDPSCPALRHCAYMCSCSNAITVLECLVSLYEQYLRAEVDDPGIYITRGHLAVLFGLLMRNSPVNQDIILDTLPGAGLRGLIQHAREFVGLYAVFMARVSHGERHDTEDSEDDLEETAPPIQVRDGATQDVTQDIIRFLEGLIDA</sequence>
<proteinExistence type="predicted"/>
<accession>A0ACC0UIU5</accession>
<evidence type="ECO:0000313" key="2">
    <source>
        <dbReference type="Proteomes" id="UP001207468"/>
    </source>
</evidence>
<evidence type="ECO:0000313" key="1">
    <source>
        <dbReference type="EMBL" id="KAI9511640.1"/>
    </source>
</evidence>
<gene>
    <name evidence="1" type="ORF">F5148DRAFT_1317045</name>
</gene>
<keyword evidence="2" id="KW-1185">Reference proteome</keyword>
<comment type="caution">
    <text evidence="1">The sequence shown here is derived from an EMBL/GenBank/DDBJ whole genome shotgun (WGS) entry which is preliminary data.</text>
</comment>
<name>A0ACC0UIU5_9AGAM</name>
<dbReference type="EMBL" id="JAGFNK010000019">
    <property type="protein sequence ID" value="KAI9511640.1"/>
    <property type="molecule type" value="Genomic_DNA"/>
</dbReference>
<organism evidence="1 2">
    <name type="scientific">Russula earlei</name>
    <dbReference type="NCBI Taxonomy" id="71964"/>
    <lineage>
        <taxon>Eukaryota</taxon>
        <taxon>Fungi</taxon>
        <taxon>Dikarya</taxon>
        <taxon>Basidiomycota</taxon>
        <taxon>Agaricomycotina</taxon>
        <taxon>Agaricomycetes</taxon>
        <taxon>Russulales</taxon>
        <taxon>Russulaceae</taxon>
        <taxon>Russula</taxon>
    </lineage>
</organism>
<reference evidence="1" key="1">
    <citation type="submission" date="2021-03" db="EMBL/GenBank/DDBJ databases">
        <title>Evolutionary priming and transition to the ectomycorrhizal habit in an iconic lineage of mushroom-forming fungi: is preadaptation a requirement?</title>
        <authorList>
            <consortium name="DOE Joint Genome Institute"/>
            <person name="Looney B.P."/>
            <person name="Miyauchi S."/>
            <person name="Morin E."/>
            <person name="Drula E."/>
            <person name="Courty P.E."/>
            <person name="Chicoki N."/>
            <person name="Fauchery L."/>
            <person name="Kohler A."/>
            <person name="Kuo A."/>
            <person name="LaButti K."/>
            <person name="Pangilinan J."/>
            <person name="Lipzen A."/>
            <person name="Riley R."/>
            <person name="Andreopoulos W."/>
            <person name="He G."/>
            <person name="Johnson J."/>
            <person name="Barry K.W."/>
            <person name="Grigoriev I.V."/>
            <person name="Nagy L."/>
            <person name="Hibbett D."/>
            <person name="Henrissat B."/>
            <person name="Matheny P.B."/>
            <person name="Labbe J."/>
            <person name="Martin A.F."/>
        </authorList>
    </citation>
    <scope>NUCLEOTIDE SEQUENCE</scope>
    <source>
        <strain evidence="1">BPL698</strain>
    </source>
</reference>
<dbReference type="Proteomes" id="UP001207468">
    <property type="component" value="Unassembled WGS sequence"/>
</dbReference>
<protein>
    <submittedName>
        <fullName evidence="1">Uncharacterized protein</fullName>
    </submittedName>
</protein>